<proteinExistence type="predicted"/>
<protein>
    <recommendedName>
        <fullName evidence="4">Transmembrane protein</fullName>
    </recommendedName>
</protein>
<comment type="caution">
    <text evidence="2">The sequence shown here is derived from an EMBL/GenBank/DDBJ whole genome shotgun (WGS) entry which is preliminary data.</text>
</comment>
<dbReference type="AlphaFoldDB" id="A0AAN9DYR1"/>
<reference evidence="2 3" key="1">
    <citation type="submission" date="2024-01" db="EMBL/GenBank/DDBJ databases">
        <title>The genomes of 5 underutilized Papilionoideae crops provide insights into root nodulation and disease resistanc.</title>
        <authorList>
            <person name="Yuan L."/>
        </authorList>
    </citation>
    <scope>NUCLEOTIDE SEQUENCE [LARGE SCALE GENOMIC DNA]</scope>
    <source>
        <strain evidence="2">ZHUSHIDOU_FW_LH</strain>
        <tissue evidence="2">Leaf</tissue>
    </source>
</reference>
<evidence type="ECO:0008006" key="4">
    <source>
        <dbReference type="Google" id="ProtNLM"/>
    </source>
</evidence>
<keyword evidence="3" id="KW-1185">Reference proteome</keyword>
<organism evidence="2 3">
    <name type="scientific">Crotalaria pallida</name>
    <name type="common">Smooth rattlebox</name>
    <name type="synonym">Crotalaria striata</name>
    <dbReference type="NCBI Taxonomy" id="3830"/>
    <lineage>
        <taxon>Eukaryota</taxon>
        <taxon>Viridiplantae</taxon>
        <taxon>Streptophyta</taxon>
        <taxon>Embryophyta</taxon>
        <taxon>Tracheophyta</taxon>
        <taxon>Spermatophyta</taxon>
        <taxon>Magnoliopsida</taxon>
        <taxon>eudicotyledons</taxon>
        <taxon>Gunneridae</taxon>
        <taxon>Pentapetalae</taxon>
        <taxon>rosids</taxon>
        <taxon>fabids</taxon>
        <taxon>Fabales</taxon>
        <taxon>Fabaceae</taxon>
        <taxon>Papilionoideae</taxon>
        <taxon>50 kb inversion clade</taxon>
        <taxon>genistoids sensu lato</taxon>
        <taxon>core genistoids</taxon>
        <taxon>Crotalarieae</taxon>
        <taxon>Crotalaria</taxon>
    </lineage>
</organism>
<feature type="transmembrane region" description="Helical" evidence="1">
    <location>
        <begin position="52"/>
        <end position="74"/>
    </location>
</feature>
<evidence type="ECO:0000256" key="1">
    <source>
        <dbReference type="SAM" id="Phobius"/>
    </source>
</evidence>
<dbReference type="Proteomes" id="UP001372338">
    <property type="component" value="Unassembled WGS sequence"/>
</dbReference>
<feature type="transmembrane region" description="Helical" evidence="1">
    <location>
        <begin position="94"/>
        <end position="111"/>
    </location>
</feature>
<gene>
    <name evidence="2" type="ORF">RIF29_37757</name>
</gene>
<evidence type="ECO:0000313" key="2">
    <source>
        <dbReference type="EMBL" id="KAK7242975.1"/>
    </source>
</evidence>
<accession>A0AAN9DYR1</accession>
<evidence type="ECO:0000313" key="3">
    <source>
        <dbReference type="Proteomes" id="UP001372338"/>
    </source>
</evidence>
<name>A0AAN9DYR1_CROPI</name>
<keyword evidence="1" id="KW-0472">Membrane</keyword>
<dbReference type="EMBL" id="JAYWIO010000008">
    <property type="protein sequence ID" value="KAK7242975.1"/>
    <property type="molecule type" value="Genomic_DNA"/>
</dbReference>
<sequence length="112" mass="12927">MNDDMKRERSTSHIFQSLTNILTLHHITPFSSSYLPTYLPTQRTFSFSYHDLITHSLTLFFSFSLSLSLSLSQIRVSFSPFNANQSFFRFTSSIHFFSFSFIIAIAIAIIIV</sequence>
<keyword evidence="1" id="KW-1133">Transmembrane helix</keyword>
<keyword evidence="1" id="KW-0812">Transmembrane</keyword>